<sequence length="256" mass="28657">MAEKFCNNLGGNLVSIHDAFVNAVVTYDSFNLLNRTLLPEFWIGAMQNSNDGSWGWTDGSSFDFTDWKKGEPKNSSSISKSCALLSTNDGYWSAQDCTKSKPFTCRIPLFIPTTTRPPRSCPADYWTFFNETGYCYNLEEFGNHTNGEKICQKDGGHLASIHSKAENDFVGNLNHISGPFHQTLYAFIGLIRTNSTSAGWKWTDGTPFDYVNWQRNEPLNGPDQNCVIQMSDSPFGYAVTKCDDNRGFICKTLPTP</sequence>
<evidence type="ECO:0000313" key="1">
    <source>
        <dbReference type="Proteomes" id="UP000887579"/>
    </source>
</evidence>
<reference evidence="2" key="1">
    <citation type="submission" date="2022-11" db="UniProtKB">
        <authorList>
            <consortium name="WormBaseParasite"/>
        </authorList>
    </citation>
    <scope>IDENTIFICATION</scope>
</reference>
<name>A0AC34FZ69_9BILA</name>
<dbReference type="Proteomes" id="UP000887579">
    <property type="component" value="Unplaced"/>
</dbReference>
<dbReference type="WBParaSite" id="ES5_v2.g22388.t1">
    <property type="protein sequence ID" value="ES5_v2.g22388.t1"/>
    <property type="gene ID" value="ES5_v2.g22388"/>
</dbReference>
<proteinExistence type="predicted"/>
<protein>
    <submittedName>
        <fullName evidence="2">C-type lectin domain-containing protein</fullName>
    </submittedName>
</protein>
<accession>A0AC34FZ69</accession>
<evidence type="ECO:0000313" key="2">
    <source>
        <dbReference type="WBParaSite" id="ES5_v2.g22388.t1"/>
    </source>
</evidence>
<organism evidence="1 2">
    <name type="scientific">Panagrolaimus sp. ES5</name>
    <dbReference type="NCBI Taxonomy" id="591445"/>
    <lineage>
        <taxon>Eukaryota</taxon>
        <taxon>Metazoa</taxon>
        <taxon>Ecdysozoa</taxon>
        <taxon>Nematoda</taxon>
        <taxon>Chromadorea</taxon>
        <taxon>Rhabditida</taxon>
        <taxon>Tylenchina</taxon>
        <taxon>Panagrolaimomorpha</taxon>
        <taxon>Panagrolaimoidea</taxon>
        <taxon>Panagrolaimidae</taxon>
        <taxon>Panagrolaimus</taxon>
    </lineage>
</organism>